<dbReference type="Proteomes" id="UP000078561">
    <property type="component" value="Unassembled WGS sequence"/>
</dbReference>
<proteinExistence type="predicted"/>
<feature type="region of interest" description="Disordered" evidence="1">
    <location>
        <begin position="246"/>
        <end position="301"/>
    </location>
</feature>
<evidence type="ECO:0000313" key="4">
    <source>
        <dbReference type="Proteomes" id="UP000078561"/>
    </source>
</evidence>
<sequence>MVRTKRSIQASSSVTESEPKSDKPDIPTHDEPLSNTNEKADVLVTKAQATTDDSPDQASNDNSSAKPALDPKTDNGSQENSANKENLAQQPTPYPINPLPFGFTKQDVDYKVLKIQSMFGELSMDEIHRMLDDCYYNEDELMLRLITQQDYLPHIRSLVDTPAARPNTTESALDSSSTATSCTTAAPEPHDAPTKQVQQHALHPVTDSSPHQYHNYTHPLYHYQTPPTSSLSDIQMTTPAAVSSLSPSMFVHTPTPHPTLPETPLPPPAPTRKGSNLGKKYKKRNSSASTPTPDEQTQAFEGWSSARIRAFGLIDKNPNTYYYRFNAPGEEQHKGAWTADEKSLFLKRLAEVGANSQWGIFSMALPGRVGYQCSNFYRLLIETGEIFDDNYVLDEKGKAHYLFDKKTETGEIKKAVRTHYKHKSRHTTEETKKRKKRPVLDDDDDDSDGEYTGKPGRPKSKKQLEARRARRSTAA</sequence>
<dbReference type="SUPFAM" id="SSF46689">
    <property type="entry name" value="Homeodomain-like"/>
    <property type="match status" value="1"/>
</dbReference>
<evidence type="ECO:0000256" key="1">
    <source>
        <dbReference type="SAM" id="MobiDB-lite"/>
    </source>
</evidence>
<dbReference type="Gene3D" id="1.10.10.60">
    <property type="entry name" value="Homeodomain-like"/>
    <property type="match status" value="1"/>
</dbReference>
<feature type="compositionally biased region" description="Polar residues" evidence="1">
    <location>
        <begin position="286"/>
        <end position="299"/>
    </location>
</feature>
<feature type="compositionally biased region" description="Polar residues" evidence="1">
    <location>
        <begin position="7"/>
        <end position="16"/>
    </location>
</feature>
<dbReference type="EMBL" id="LT555164">
    <property type="protein sequence ID" value="SAM09629.1"/>
    <property type="molecule type" value="Genomic_DNA"/>
</dbReference>
<feature type="region of interest" description="Disordered" evidence="1">
    <location>
        <begin position="162"/>
        <end position="221"/>
    </location>
</feature>
<dbReference type="STRING" id="4829.A0A168T812"/>
<accession>A0A168T812</accession>
<dbReference type="InterPro" id="IPR009057">
    <property type="entry name" value="Homeodomain-like_sf"/>
</dbReference>
<dbReference type="AlphaFoldDB" id="A0A168T812"/>
<protein>
    <recommendedName>
        <fullName evidence="2">Myb-like domain-containing protein</fullName>
    </recommendedName>
</protein>
<feature type="compositionally biased region" description="Pro residues" evidence="1">
    <location>
        <begin position="255"/>
        <end position="270"/>
    </location>
</feature>
<reference evidence="3" key="1">
    <citation type="submission" date="2016-04" db="EMBL/GenBank/DDBJ databases">
        <authorList>
            <person name="Evans L.H."/>
            <person name="Alamgir A."/>
            <person name="Owens N."/>
            <person name="Weber N.D."/>
            <person name="Virtaneva K."/>
            <person name="Barbian K."/>
            <person name="Babar A."/>
            <person name="Rosenke K."/>
        </authorList>
    </citation>
    <scope>NUCLEOTIDE SEQUENCE [LARGE SCALE GENOMIC DNA]</scope>
    <source>
        <strain evidence="3">CBS 101.48</strain>
    </source>
</reference>
<feature type="compositionally biased region" description="Polar residues" evidence="1">
    <location>
        <begin position="47"/>
        <end position="65"/>
    </location>
</feature>
<feature type="region of interest" description="Disordered" evidence="1">
    <location>
        <begin position="416"/>
        <end position="475"/>
    </location>
</feature>
<feature type="region of interest" description="Disordered" evidence="1">
    <location>
        <begin position="1"/>
        <end position="100"/>
    </location>
</feature>
<feature type="compositionally biased region" description="Polar residues" evidence="1">
    <location>
        <begin position="74"/>
        <end position="91"/>
    </location>
</feature>
<name>A0A168T812_ABSGL</name>
<gene>
    <name evidence="3" type="primary">ABSGL_15330.1 scaffold 16604</name>
</gene>
<feature type="domain" description="Myb-like" evidence="2">
    <location>
        <begin position="329"/>
        <end position="381"/>
    </location>
</feature>
<keyword evidence="4" id="KW-1185">Reference proteome</keyword>
<dbReference type="InterPro" id="IPR001005">
    <property type="entry name" value="SANT/Myb"/>
</dbReference>
<feature type="compositionally biased region" description="Basic residues" evidence="1">
    <location>
        <begin position="416"/>
        <end position="425"/>
    </location>
</feature>
<dbReference type="PROSITE" id="PS50090">
    <property type="entry name" value="MYB_LIKE"/>
    <property type="match status" value="1"/>
</dbReference>
<dbReference type="CDD" id="cd00167">
    <property type="entry name" value="SANT"/>
    <property type="match status" value="1"/>
</dbReference>
<feature type="compositionally biased region" description="Low complexity" evidence="1">
    <location>
        <begin position="168"/>
        <end position="186"/>
    </location>
</feature>
<evidence type="ECO:0000259" key="2">
    <source>
        <dbReference type="PROSITE" id="PS50090"/>
    </source>
</evidence>
<evidence type="ECO:0000313" key="3">
    <source>
        <dbReference type="EMBL" id="SAM09629.1"/>
    </source>
</evidence>
<dbReference type="InParanoid" id="A0A168T812"/>
<feature type="compositionally biased region" description="Polar residues" evidence="1">
    <location>
        <begin position="206"/>
        <end position="215"/>
    </location>
</feature>
<feature type="compositionally biased region" description="Basic and acidic residues" evidence="1">
    <location>
        <begin position="17"/>
        <end position="32"/>
    </location>
</feature>
<organism evidence="3">
    <name type="scientific">Absidia glauca</name>
    <name type="common">Pin mould</name>
    <dbReference type="NCBI Taxonomy" id="4829"/>
    <lineage>
        <taxon>Eukaryota</taxon>
        <taxon>Fungi</taxon>
        <taxon>Fungi incertae sedis</taxon>
        <taxon>Mucoromycota</taxon>
        <taxon>Mucoromycotina</taxon>
        <taxon>Mucoromycetes</taxon>
        <taxon>Mucorales</taxon>
        <taxon>Cunninghamellaceae</taxon>
        <taxon>Absidia</taxon>
    </lineage>
</organism>
<dbReference type="OrthoDB" id="6781668at2759"/>